<dbReference type="Proteomes" id="UP001139971">
    <property type="component" value="Unassembled WGS sequence"/>
</dbReference>
<comment type="similarity">
    <text evidence="3">Belongs to the LptF/LptG family.</text>
</comment>
<evidence type="ECO:0000256" key="7">
    <source>
        <dbReference type="ARBA" id="ARBA00023136"/>
    </source>
</evidence>
<feature type="transmembrane region" description="Helical" evidence="9">
    <location>
        <begin position="337"/>
        <end position="360"/>
    </location>
</feature>
<dbReference type="InterPro" id="IPR030923">
    <property type="entry name" value="LptG"/>
</dbReference>
<comment type="function">
    <text evidence="1">Part of the ABC transporter complex LptBFG involved in the translocation of lipopolysaccharide (LPS) from the inner membrane to the outer membrane.</text>
</comment>
<gene>
    <name evidence="10" type="primary">lptG</name>
    <name evidence="10" type="ORF">OD750_000460</name>
</gene>
<dbReference type="PANTHER" id="PTHR33529">
    <property type="entry name" value="SLR0882 PROTEIN-RELATED"/>
    <property type="match status" value="1"/>
</dbReference>
<feature type="transmembrane region" description="Helical" evidence="9">
    <location>
        <begin position="12"/>
        <end position="36"/>
    </location>
</feature>
<dbReference type="InterPro" id="IPR005495">
    <property type="entry name" value="LptG/LptF_permease"/>
</dbReference>
<dbReference type="GO" id="GO:0055085">
    <property type="term" value="P:transmembrane transport"/>
    <property type="evidence" value="ECO:0007669"/>
    <property type="project" value="InterPro"/>
</dbReference>
<dbReference type="Pfam" id="PF03739">
    <property type="entry name" value="LptF_LptG"/>
    <property type="match status" value="1"/>
</dbReference>
<comment type="subunit">
    <text evidence="8">Component of the lipopolysaccharide transport and assembly complex. The LptBFG transporter is composed of two ATP-binding proteins (LptB) and two transmembrane proteins (LptF and LptG).</text>
</comment>
<keyword evidence="4" id="KW-1003">Cell membrane</keyword>
<comment type="caution">
    <text evidence="10">The sequence shown here is derived from an EMBL/GenBank/DDBJ whole genome shotgun (WGS) entry which is preliminary data.</text>
</comment>
<sequence>MIRLKKVDRLIAISVLSAVLMTWVLLVGLDAFFTFVGNLGDIGKGNYGLTSAVIQVLLTVPRRAYESFIHAALIGSLLGLGTLAATGELTALRAAGMSKLRICASVATALGAMILFVALMGETAAPAGDQRAQQLEMQAKSNDISIAKGSGLWARDGETFINAKQGTTRQTPEGRLVQLSDVRVFDFAPGGLLRSIAIAKRAEHRQGAWTMHDVRRTVFEGTSAKSTEEKTAQWSSGLDPRMLALSIVHPEYLSTRDLSRSINYLKRNNQEAQTFEIAYWARVFWPLNVLLLVLCALPFAFGTLRTGGLGKRIFIGIVVAMIWYFMQRALVNLGAVYGINLAVANLIPALVLVAGATLYFRRAT</sequence>
<evidence type="ECO:0000256" key="6">
    <source>
        <dbReference type="ARBA" id="ARBA00022989"/>
    </source>
</evidence>
<comment type="subcellular location">
    <subcellularLocation>
        <location evidence="2">Cell membrane</location>
        <topology evidence="2">Multi-pass membrane protein</topology>
    </subcellularLocation>
</comment>
<evidence type="ECO:0000256" key="4">
    <source>
        <dbReference type="ARBA" id="ARBA00022475"/>
    </source>
</evidence>
<proteinExistence type="inferred from homology"/>
<keyword evidence="7 9" id="KW-0472">Membrane</keyword>
<dbReference type="NCBIfam" id="TIGR04408">
    <property type="entry name" value="LptG_lptG"/>
    <property type="match status" value="1"/>
</dbReference>
<dbReference type="RefSeq" id="WP_263544432.1">
    <property type="nucleotide sequence ID" value="NZ_JAOVZO020000001.1"/>
</dbReference>
<accession>A0A9X3YGI7</accession>
<keyword evidence="11" id="KW-1185">Reference proteome</keyword>
<evidence type="ECO:0000313" key="11">
    <source>
        <dbReference type="Proteomes" id="UP001139971"/>
    </source>
</evidence>
<dbReference type="AlphaFoldDB" id="A0A9X3YGI7"/>
<evidence type="ECO:0000256" key="3">
    <source>
        <dbReference type="ARBA" id="ARBA00007725"/>
    </source>
</evidence>
<feature type="transmembrane region" description="Helical" evidence="9">
    <location>
        <begin position="68"/>
        <end position="90"/>
    </location>
</feature>
<feature type="transmembrane region" description="Helical" evidence="9">
    <location>
        <begin position="313"/>
        <end position="331"/>
    </location>
</feature>
<reference evidence="10" key="1">
    <citation type="submission" date="2023-02" db="EMBL/GenBank/DDBJ databases">
        <title>Tahibacter soli sp. nov. isolated from soil.</title>
        <authorList>
            <person name="Baek J.H."/>
            <person name="Lee J.K."/>
            <person name="Choi D.G."/>
            <person name="Jeon C.O."/>
        </authorList>
    </citation>
    <scope>NUCLEOTIDE SEQUENCE</scope>
    <source>
        <strain evidence="10">BL</strain>
    </source>
</reference>
<evidence type="ECO:0000256" key="5">
    <source>
        <dbReference type="ARBA" id="ARBA00022692"/>
    </source>
</evidence>
<dbReference type="EMBL" id="JAOVZO020000001">
    <property type="protein sequence ID" value="MDC8011012.1"/>
    <property type="molecule type" value="Genomic_DNA"/>
</dbReference>
<dbReference type="GO" id="GO:0015920">
    <property type="term" value="P:lipopolysaccharide transport"/>
    <property type="evidence" value="ECO:0007669"/>
    <property type="project" value="TreeGrafter"/>
</dbReference>
<evidence type="ECO:0000256" key="2">
    <source>
        <dbReference type="ARBA" id="ARBA00004651"/>
    </source>
</evidence>
<dbReference type="GO" id="GO:0043190">
    <property type="term" value="C:ATP-binding cassette (ABC) transporter complex"/>
    <property type="evidence" value="ECO:0007669"/>
    <property type="project" value="InterPro"/>
</dbReference>
<feature type="transmembrane region" description="Helical" evidence="9">
    <location>
        <begin position="102"/>
        <end position="121"/>
    </location>
</feature>
<evidence type="ECO:0000313" key="10">
    <source>
        <dbReference type="EMBL" id="MDC8011012.1"/>
    </source>
</evidence>
<keyword evidence="6 9" id="KW-1133">Transmembrane helix</keyword>
<organism evidence="10 11">
    <name type="scientific">Tahibacter soli</name>
    <dbReference type="NCBI Taxonomy" id="2983605"/>
    <lineage>
        <taxon>Bacteria</taxon>
        <taxon>Pseudomonadati</taxon>
        <taxon>Pseudomonadota</taxon>
        <taxon>Gammaproteobacteria</taxon>
        <taxon>Lysobacterales</taxon>
        <taxon>Rhodanobacteraceae</taxon>
        <taxon>Tahibacter</taxon>
    </lineage>
</organism>
<protein>
    <submittedName>
        <fullName evidence="10">LPS export ABC transporter permease LptG</fullName>
    </submittedName>
</protein>
<dbReference type="PANTHER" id="PTHR33529:SF2">
    <property type="entry name" value="LIPOPOLYSACCHARIDE EXPORT SYSTEM PERMEASE PROTEIN LPTG"/>
    <property type="match status" value="1"/>
</dbReference>
<evidence type="ECO:0000256" key="8">
    <source>
        <dbReference type="ARBA" id="ARBA00026081"/>
    </source>
</evidence>
<evidence type="ECO:0000256" key="9">
    <source>
        <dbReference type="SAM" id="Phobius"/>
    </source>
</evidence>
<evidence type="ECO:0000256" key="1">
    <source>
        <dbReference type="ARBA" id="ARBA00002265"/>
    </source>
</evidence>
<name>A0A9X3YGI7_9GAMM</name>
<keyword evidence="5 9" id="KW-0812">Transmembrane</keyword>
<feature type="transmembrane region" description="Helical" evidence="9">
    <location>
        <begin position="279"/>
        <end position="301"/>
    </location>
</feature>